<evidence type="ECO:0000259" key="4">
    <source>
        <dbReference type="Pfam" id="PF24623"/>
    </source>
</evidence>
<evidence type="ECO:0000313" key="6">
    <source>
        <dbReference type="Proteomes" id="UP000294513"/>
    </source>
</evidence>
<dbReference type="InterPro" id="IPR011010">
    <property type="entry name" value="DNA_brk_join_enz"/>
</dbReference>
<dbReference type="InterPro" id="IPR010998">
    <property type="entry name" value="Integrase_recombinase_N"/>
</dbReference>
<dbReference type="InterPro" id="IPR056911">
    <property type="entry name" value="Phage_Znf_bind_put"/>
</dbReference>
<gene>
    <name evidence="5" type="ORF">E1298_23075</name>
</gene>
<keyword evidence="2" id="KW-0233">DNA recombination</keyword>
<dbReference type="Proteomes" id="UP000294513">
    <property type="component" value="Unassembled WGS sequence"/>
</dbReference>
<accession>A0A4R5BBU3</accession>
<dbReference type="AlphaFoldDB" id="A0A4R5BBU3"/>
<protein>
    <recommendedName>
        <fullName evidence="4">DNA-binding phage zinc finger domain-containing protein</fullName>
    </recommendedName>
</protein>
<feature type="domain" description="DNA-binding phage zinc finger" evidence="4">
    <location>
        <begin position="381"/>
        <end position="428"/>
    </location>
</feature>
<dbReference type="InterPro" id="IPR013762">
    <property type="entry name" value="Integrase-like_cat_sf"/>
</dbReference>
<keyword evidence="1" id="KW-0238">DNA-binding</keyword>
<evidence type="ECO:0000313" key="5">
    <source>
        <dbReference type="EMBL" id="TDD82210.1"/>
    </source>
</evidence>
<organism evidence="5 6">
    <name type="scientific">Actinomadura rubrisoli</name>
    <dbReference type="NCBI Taxonomy" id="2530368"/>
    <lineage>
        <taxon>Bacteria</taxon>
        <taxon>Bacillati</taxon>
        <taxon>Actinomycetota</taxon>
        <taxon>Actinomycetes</taxon>
        <taxon>Streptosporangiales</taxon>
        <taxon>Thermomonosporaceae</taxon>
        <taxon>Actinomadura</taxon>
    </lineage>
</organism>
<comment type="caution">
    <text evidence="5">The sequence shown here is derived from an EMBL/GenBank/DDBJ whole genome shotgun (WGS) entry which is preliminary data.</text>
</comment>
<evidence type="ECO:0000256" key="2">
    <source>
        <dbReference type="ARBA" id="ARBA00023172"/>
    </source>
</evidence>
<feature type="compositionally biased region" description="Polar residues" evidence="3">
    <location>
        <begin position="556"/>
        <end position="573"/>
    </location>
</feature>
<feature type="region of interest" description="Disordered" evidence="3">
    <location>
        <begin position="546"/>
        <end position="573"/>
    </location>
</feature>
<reference evidence="5 6" key="1">
    <citation type="submission" date="2019-03" db="EMBL/GenBank/DDBJ databases">
        <title>Draft genome sequences of novel Actinobacteria.</title>
        <authorList>
            <person name="Sahin N."/>
            <person name="Ay H."/>
            <person name="Saygin H."/>
        </authorList>
    </citation>
    <scope>NUCLEOTIDE SEQUENCE [LARGE SCALE GENOMIC DNA]</scope>
    <source>
        <strain evidence="5 6">H3C3</strain>
    </source>
</reference>
<dbReference type="SUPFAM" id="SSF56349">
    <property type="entry name" value="DNA breaking-rejoining enzymes"/>
    <property type="match status" value="2"/>
</dbReference>
<dbReference type="GO" id="GO:0003677">
    <property type="term" value="F:DNA binding"/>
    <property type="evidence" value="ECO:0007669"/>
    <property type="project" value="UniProtKB-KW"/>
</dbReference>
<keyword evidence="6" id="KW-1185">Reference proteome</keyword>
<dbReference type="Pfam" id="PF24623">
    <property type="entry name" value="Phage_zn_bind_8"/>
    <property type="match status" value="1"/>
</dbReference>
<name>A0A4R5BBU3_9ACTN</name>
<dbReference type="GO" id="GO:0015074">
    <property type="term" value="P:DNA integration"/>
    <property type="evidence" value="ECO:0007669"/>
    <property type="project" value="InterPro"/>
</dbReference>
<sequence length="573" mass="63903">MSADKNGDPFTTRAAADNAANDKESEIRKLVALWEGPLVEGVTLDQWKLMLAGRRRARGERDPYAGEITLREWAMTKWLPAQDLEDGSWKAYDQHLRLRILPAFGHLPVNALFGREGVQAWEIRLRKRYKPNVVENCRSLFATILGDARDAGMVDVNAATRRRRRGRVSVRRLIQAKSERPWLTPLTMFLLAERTAAQTGRDDDFIMWTTCGWCGLRWGELMGLQRPAYLGDKLVVDVQLSPPNGGPFVLKPPKDGSLRNDDPDFFGAVDLPPFLTQLLDYQIAKNLPADCGCDCGGSKFLFPNKSGGHHLHAAYKDFPWLQAVTGFGPARPPRDGRSIGSPPRPVLLECSSGFPGAPLTPAWPAATGADWEPPVVRGIPRYDLPIIDAEEVDCPRCAARPGSRCRSASGRPTKTHGRRIDAARDSGHVRYRELACWLPLKAGLTPHGLRHSHRVMLDELGTPRVLAYDRFGHTLPGIGGTYSHVSQSMRENLRARLQARWEQTLDERLALAPGSSVPFVDALLTEHHARRRHDRLPIVSRNSLEGAAADARSTSHHASSQRTWSTSRFDLRR</sequence>
<dbReference type="GO" id="GO:0006310">
    <property type="term" value="P:DNA recombination"/>
    <property type="evidence" value="ECO:0007669"/>
    <property type="project" value="UniProtKB-KW"/>
</dbReference>
<dbReference type="Gene3D" id="1.10.150.130">
    <property type="match status" value="1"/>
</dbReference>
<dbReference type="OrthoDB" id="4529782at2"/>
<evidence type="ECO:0000256" key="1">
    <source>
        <dbReference type="ARBA" id="ARBA00023125"/>
    </source>
</evidence>
<dbReference type="Gene3D" id="1.10.443.10">
    <property type="entry name" value="Intergrase catalytic core"/>
    <property type="match status" value="1"/>
</dbReference>
<proteinExistence type="predicted"/>
<evidence type="ECO:0000256" key="3">
    <source>
        <dbReference type="SAM" id="MobiDB-lite"/>
    </source>
</evidence>
<dbReference type="EMBL" id="SMKU01000127">
    <property type="protein sequence ID" value="TDD82210.1"/>
    <property type="molecule type" value="Genomic_DNA"/>
</dbReference>
<dbReference type="RefSeq" id="WP_131896569.1">
    <property type="nucleotide sequence ID" value="NZ_SMKU01000127.1"/>
</dbReference>